<dbReference type="Proteomes" id="UP000281549">
    <property type="component" value="Unassembled WGS sequence"/>
</dbReference>
<sequence length="131" mass="15026">RSTTSTRIVTFPSTLLLFAKFESVDAGYCYQALSGTITAPVTRAVYTMPRIDARCRPNTARFYNLNASSADILANIQHILEPFEFTILYNFLVYAMWKTFIISVIYNLRSPRSPCIFYRIYNLIFVNALVV</sequence>
<feature type="transmembrane region" description="Helical" evidence="1">
    <location>
        <begin position="87"/>
        <end position="108"/>
    </location>
</feature>
<feature type="chain" id="PRO_5020301689" evidence="2">
    <location>
        <begin position="27"/>
        <end position="131"/>
    </location>
</feature>
<evidence type="ECO:0000256" key="1">
    <source>
        <dbReference type="SAM" id="Phobius"/>
    </source>
</evidence>
<reference evidence="4" key="1">
    <citation type="journal article" date="2018" name="Nat. Microbiol.">
        <title>Leveraging single-cell genomics to expand the fungal tree of life.</title>
        <authorList>
            <person name="Ahrendt S.R."/>
            <person name="Quandt C.A."/>
            <person name="Ciobanu D."/>
            <person name="Clum A."/>
            <person name="Salamov A."/>
            <person name="Andreopoulos B."/>
            <person name="Cheng J.F."/>
            <person name="Woyke T."/>
            <person name="Pelin A."/>
            <person name="Henrissat B."/>
            <person name="Reynolds N.K."/>
            <person name="Benny G.L."/>
            <person name="Smith M.E."/>
            <person name="James T.Y."/>
            <person name="Grigoriev I.V."/>
        </authorList>
    </citation>
    <scope>NUCLEOTIDE SEQUENCE [LARGE SCALE GENOMIC DNA]</scope>
    <source>
        <strain evidence="4">CSF55</strain>
    </source>
</reference>
<feature type="signal peptide" evidence="2">
    <location>
        <begin position="1"/>
        <end position="26"/>
    </location>
</feature>
<accession>A0A4P9YGK2</accession>
<organism evidence="3 4">
    <name type="scientific">Rozella allomycis (strain CSF55)</name>
    <dbReference type="NCBI Taxonomy" id="988480"/>
    <lineage>
        <taxon>Eukaryota</taxon>
        <taxon>Fungi</taxon>
        <taxon>Fungi incertae sedis</taxon>
        <taxon>Cryptomycota</taxon>
        <taxon>Cryptomycota incertae sedis</taxon>
        <taxon>Rozella</taxon>
    </lineage>
</organism>
<proteinExistence type="predicted"/>
<keyword evidence="1" id="KW-0472">Membrane</keyword>
<dbReference type="EMBL" id="ML005466">
    <property type="protein sequence ID" value="RKP18415.1"/>
    <property type="molecule type" value="Genomic_DNA"/>
</dbReference>
<keyword evidence="1" id="KW-0812">Transmembrane</keyword>
<dbReference type="AlphaFoldDB" id="A0A4P9YGK2"/>
<gene>
    <name evidence="3" type="ORF">ROZALSC1DRAFT_23260</name>
</gene>
<evidence type="ECO:0000313" key="4">
    <source>
        <dbReference type="Proteomes" id="UP000281549"/>
    </source>
</evidence>
<protein>
    <submittedName>
        <fullName evidence="3">Uncharacterized protein</fullName>
    </submittedName>
</protein>
<feature type="non-terminal residue" evidence="3">
    <location>
        <position position="1"/>
    </location>
</feature>
<evidence type="ECO:0000313" key="3">
    <source>
        <dbReference type="EMBL" id="RKP18415.1"/>
    </source>
</evidence>
<evidence type="ECO:0000256" key="2">
    <source>
        <dbReference type="SAM" id="SignalP"/>
    </source>
</evidence>
<keyword evidence="1" id="KW-1133">Transmembrane helix</keyword>
<keyword evidence="2" id="KW-0732">Signal</keyword>
<name>A0A4P9YGK2_ROZAC</name>